<dbReference type="Gene3D" id="1.20.1050.10">
    <property type="match status" value="1"/>
</dbReference>
<dbReference type="SFLD" id="SFLDS00019">
    <property type="entry name" value="Glutathione_Transferase_(cytos"/>
    <property type="match status" value="1"/>
</dbReference>
<comment type="caution">
    <text evidence="3">The sequence shown here is derived from an EMBL/GenBank/DDBJ whole genome shotgun (WGS) entry which is preliminary data.</text>
</comment>
<dbReference type="SUPFAM" id="SSF47616">
    <property type="entry name" value="GST C-terminal domain-like"/>
    <property type="match status" value="1"/>
</dbReference>
<feature type="domain" description="GST C-terminal" evidence="2">
    <location>
        <begin position="79"/>
        <end position="210"/>
    </location>
</feature>
<dbReference type="EMBL" id="JAYDYW010000007">
    <property type="protein sequence ID" value="MEE1674404.1"/>
    <property type="molecule type" value="Genomic_DNA"/>
</dbReference>
<dbReference type="SUPFAM" id="SSF52833">
    <property type="entry name" value="Thioredoxin-like"/>
    <property type="match status" value="1"/>
</dbReference>
<evidence type="ECO:0000313" key="3">
    <source>
        <dbReference type="EMBL" id="MEE1674404.1"/>
    </source>
</evidence>
<dbReference type="Pfam" id="PF00043">
    <property type="entry name" value="GST_C"/>
    <property type="match status" value="1"/>
</dbReference>
<evidence type="ECO:0000313" key="4">
    <source>
        <dbReference type="Proteomes" id="UP001310248"/>
    </source>
</evidence>
<evidence type="ECO:0000259" key="2">
    <source>
        <dbReference type="PROSITE" id="PS50405"/>
    </source>
</evidence>
<feature type="domain" description="GST N-terminal" evidence="1">
    <location>
        <begin position="1"/>
        <end position="80"/>
    </location>
</feature>
<organism evidence="3 4">
    <name type="scientific">Agarivorans aestuarii</name>
    <dbReference type="NCBI Taxonomy" id="1563703"/>
    <lineage>
        <taxon>Bacteria</taxon>
        <taxon>Pseudomonadati</taxon>
        <taxon>Pseudomonadota</taxon>
        <taxon>Gammaproteobacteria</taxon>
        <taxon>Alteromonadales</taxon>
        <taxon>Alteromonadaceae</taxon>
        <taxon>Agarivorans</taxon>
    </lineage>
</organism>
<dbReference type="InterPro" id="IPR040079">
    <property type="entry name" value="Glutathione_S-Trfase"/>
</dbReference>
<reference evidence="4" key="1">
    <citation type="submission" date="2023-07" db="EMBL/GenBank/DDBJ databases">
        <title>Draft genome sequence of Agarivorans aestuarii strain ZMCS4, a CAZymes producing bacteria isolated from the marine brown algae Clodostephus spongiosus.</title>
        <authorList>
            <person name="Lorente B."/>
            <person name="Cabral C."/>
            <person name="Frias J."/>
            <person name="Faria J."/>
            <person name="Toubarro D."/>
        </authorList>
    </citation>
    <scope>NUCLEOTIDE SEQUENCE [LARGE SCALE GENOMIC DNA]</scope>
    <source>
        <strain evidence="4">ZMCS4</strain>
    </source>
</reference>
<dbReference type="PROSITE" id="PS50405">
    <property type="entry name" value="GST_CTER"/>
    <property type="match status" value="1"/>
</dbReference>
<dbReference type="InterPro" id="IPR010987">
    <property type="entry name" value="Glutathione-S-Trfase_C-like"/>
</dbReference>
<dbReference type="InterPro" id="IPR004046">
    <property type="entry name" value="GST_C"/>
</dbReference>
<evidence type="ECO:0000259" key="1">
    <source>
        <dbReference type="PROSITE" id="PS50404"/>
    </source>
</evidence>
<dbReference type="Gene3D" id="3.40.30.10">
    <property type="entry name" value="Glutaredoxin"/>
    <property type="match status" value="1"/>
</dbReference>
<dbReference type="InterPro" id="IPR036282">
    <property type="entry name" value="Glutathione-S-Trfase_C_sf"/>
</dbReference>
<dbReference type="PROSITE" id="PS50404">
    <property type="entry name" value="GST_NTER"/>
    <property type="match status" value="1"/>
</dbReference>
<proteinExistence type="predicted"/>
<dbReference type="InterPro" id="IPR004045">
    <property type="entry name" value="Glutathione_S-Trfase_N"/>
</dbReference>
<dbReference type="PANTHER" id="PTHR43968:SF6">
    <property type="entry name" value="GLUTATHIONE S-TRANSFERASE OMEGA"/>
    <property type="match status" value="1"/>
</dbReference>
<protein>
    <submittedName>
        <fullName evidence="3">Glutathione S-transferase</fullName>
    </submittedName>
</protein>
<dbReference type="Pfam" id="PF13417">
    <property type="entry name" value="GST_N_3"/>
    <property type="match status" value="1"/>
</dbReference>
<name>A0ABU7G5W5_9ALTE</name>
<gene>
    <name evidence="3" type="ORF">SNR37_003843</name>
</gene>
<dbReference type="CDD" id="cd03196">
    <property type="entry name" value="GST_C_5"/>
    <property type="match status" value="1"/>
</dbReference>
<dbReference type="CDD" id="cd03060">
    <property type="entry name" value="GST_N_Omega_like"/>
    <property type="match status" value="1"/>
</dbReference>
<sequence>MPATLYSFRRCPYAMRARLAISVSQTPVKLREIVLKHKPPEMLAISPKGTVPVLQLADGQVIDESFDIMLWALKQNDPKAWLAPNFEQMLQWVTANDEQFKPLLDKYKYAVRFPEHSEQEYRQQGEVFLQRIEQQLSQSLYLMGEQQSLADIAVLPFIRQFASVDLQWFEQASYPHLQAWLKQFIDSALFRSIMQKHPSWLESACEIDFP</sequence>
<dbReference type="SFLD" id="SFLDG00358">
    <property type="entry name" value="Main_(cytGST)"/>
    <property type="match status" value="1"/>
</dbReference>
<dbReference type="Proteomes" id="UP001310248">
    <property type="component" value="Unassembled WGS sequence"/>
</dbReference>
<dbReference type="InterPro" id="IPR036249">
    <property type="entry name" value="Thioredoxin-like_sf"/>
</dbReference>
<accession>A0ABU7G5W5</accession>
<dbReference type="PANTHER" id="PTHR43968">
    <property type="match status" value="1"/>
</dbReference>
<dbReference type="RefSeq" id="WP_329775534.1">
    <property type="nucleotide sequence ID" value="NZ_JAYDYW010000007.1"/>
</dbReference>
<dbReference type="InterPro" id="IPR050983">
    <property type="entry name" value="GST_Omega/HSP26"/>
</dbReference>
<keyword evidence="4" id="KW-1185">Reference proteome</keyword>